<gene>
    <name evidence="2" type="ORF">ARMOST_19811</name>
</gene>
<organism evidence="2 3">
    <name type="scientific">Armillaria ostoyae</name>
    <name type="common">Armillaria root rot fungus</name>
    <dbReference type="NCBI Taxonomy" id="47428"/>
    <lineage>
        <taxon>Eukaryota</taxon>
        <taxon>Fungi</taxon>
        <taxon>Dikarya</taxon>
        <taxon>Basidiomycota</taxon>
        <taxon>Agaricomycotina</taxon>
        <taxon>Agaricomycetes</taxon>
        <taxon>Agaricomycetidae</taxon>
        <taxon>Agaricales</taxon>
        <taxon>Marasmiineae</taxon>
        <taxon>Physalacriaceae</taxon>
        <taxon>Armillaria</taxon>
    </lineage>
</organism>
<dbReference type="Proteomes" id="UP000219338">
    <property type="component" value="Unassembled WGS sequence"/>
</dbReference>
<feature type="region of interest" description="Disordered" evidence="1">
    <location>
        <begin position="175"/>
        <end position="238"/>
    </location>
</feature>
<name>A0A284S5K0_ARMOS</name>
<dbReference type="EMBL" id="FUEG01000034">
    <property type="protein sequence ID" value="SJL16291.1"/>
    <property type="molecule type" value="Genomic_DNA"/>
</dbReference>
<accession>A0A284S5K0</accession>
<proteinExistence type="predicted"/>
<evidence type="ECO:0000313" key="2">
    <source>
        <dbReference type="EMBL" id="SJL16291.1"/>
    </source>
</evidence>
<feature type="region of interest" description="Disordered" evidence="1">
    <location>
        <begin position="76"/>
        <end position="123"/>
    </location>
</feature>
<evidence type="ECO:0000313" key="3">
    <source>
        <dbReference type="Proteomes" id="UP000219338"/>
    </source>
</evidence>
<evidence type="ECO:0000256" key="1">
    <source>
        <dbReference type="SAM" id="MobiDB-lite"/>
    </source>
</evidence>
<protein>
    <submittedName>
        <fullName evidence="2">Uncharacterized protein</fullName>
    </submittedName>
</protein>
<sequence>MTPDLMNQQTIALSTAFIMLVWRDTILEYLYRHGILIPARQLRPQQPAPFPLHYILPYTATGSTVDQLLLAPEPELQQRRPYHPNSLDKFPLRATPPRRNATPGPSGTRHTPSPPPLPTPEANDRDLWACYDSFLPPTYNPTNLPPPEWALVPIQPCPIMGYPTAPAQRIFIQPPTRQFPHDDNSSEDDPPWNNPTPPANQLPHLYQFITIDSNDEDLDALTPPISEPDVPESVSDTD</sequence>
<keyword evidence="3" id="KW-1185">Reference proteome</keyword>
<reference evidence="3" key="1">
    <citation type="journal article" date="2017" name="Nat. Ecol. Evol.">
        <title>Genome expansion and lineage-specific genetic innovations in the forest pathogenic fungi Armillaria.</title>
        <authorList>
            <person name="Sipos G."/>
            <person name="Prasanna A.N."/>
            <person name="Walter M.C."/>
            <person name="O'Connor E."/>
            <person name="Balint B."/>
            <person name="Krizsan K."/>
            <person name="Kiss B."/>
            <person name="Hess J."/>
            <person name="Varga T."/>
            <person name="Slot J."/>
            <person name="Riley R."/>
            <person name="Boka B."/>
            <person name="Rigling D."/>
            <person name="Barry K."/>
            <person name="Lee J."/>
            <person name="Mihaltcheva S."/>
            <person name="LaButti K."/>
            <person name="Lipzen A."/>
            <person name="Waldron R."/>
            <person name="Moloney N.M."/>
            <person name="Sperisen C."/>
            <person name="Kredics L."/>
            <person name="Vagvoelgyi C."/>
            <person name="Patrignani A."/>
            <person name="Fitzpatrick D."/>
            <person name="Nagy I."/>
            <person name="Doyle S."/>
            <person name="Anderson J.B."/>
            <person name="Grigoriev I.V."/>
            <person name="Gueldener U."/>
            <person name="Muensterkoetter M."/>
            <person name="Nagy L.G."/>
        </authorList>
    </citation>
    <scope>NUCLEOTIDE SEQUENCE [LARGE SCALE GENOMIC DNA]</scope>
    <source>
        <strain evidence="3">C18/9</strain>
    </source>
</reference>
<dbReference type="AlphaFoldDB" id="A0A284S5K0"/>